<dbReference type="InterPro" id="IPR001164">
    <property type="entry name" value="ArfGAP_dom"/>
</dbReference>
<dbReference type="InterPro" id="IPR037278">
    <property type="entry name" value="ARFGAP/RecO"/>
</dbReference>
<dbReference type="SUPFAM" id="SSF103657">
    <property type="entry name" value="BAR/IMD domain-like"/>
    <property type="match status" value="1"/>
</dbReference>
<dbReference type="InterPro" id="IPR004148">
    <property type="entry name" value="BAR_dom"/>
</dbReference>
<dbReference type="FunFam" id="1.20.1270.60:FF:000025">
    <property type="entry name" value="arf-GAP with coiled-coil, ANK repeat and PH domain-containing protein 2"/>
    <property type="match status" value="1"/>
</dbReference>
<protein>
    <recommendedName>
        <fullName evidence="14">Ankyrin repeat-containing protein</fullName>
    </recommendedName>
</protein>
<feature type="region of interest" description="Disordered" evidence="9">
    <location>
        <begin position="403"/>
        <end position="476"/>
    </location>
</feature>
<dbReference type="AlphaFoldDB" id="A0A8J4PS36"/>
<feature type="domain" description="PH" evidence="10">
    <location>
        <begin position="305"/>
        <end position="398"/>
    </location>
</feature>
<sequence length="764" mass="86135">MSASVNNNNNNNINGASPLKTFLNSYEGCIDLNESIEDSPLFRKQLKDTEQSIDELAQNIKKMLKSSKVTCELGNDYNASFKSFVDDLLDYRKDAQVKDDLLERGMLKFSTCLKEICNFRELLHMEMEALISTPLQSFADNDLKHVKEQYKKYDKYSKQYDDSAIKLGQIKKKNSVKIEEVAQEVNESLKLRIQYGLDLVETMNQVQARKRFEFLEYFSVFLHAQSTFFHQGYELFRDLEPHMRVFSNYLQSTRKNYEDQKKRQTMTKADLIEKTFLSTSPPTVSVSGSPVNGGIIFTPNRTSDTLVKRGYLFKRSEYNSFTRKFFSLENGKLSYYRSGNDSSPSHTLDLFLTTVRVREDLDRRNCFELLSPDRSIILQAESLESMQEWIQVLQNATANALNNCTNNNNNNNNSSSNSSKDKDSNNNKSELSTKTRSNTLNSSWGSTNSNSSTQSAPCNSINTGGPPGGGGGGSLSCNNSNNSLPMYIDDPLTALRKIDQSNQFCADCNTKDPDWASINFGCIVCIDCSGIHRSLGVHISKVRSLTLDKWEPELLGMMKCIGNEKVNKIYEELVPSDRRKPTPNDPFDIRCKWIRDKYEKKIFVKDLNKSLEELNSILYHISGESNTSYLLELIAQGGDPNGLDSHHKNRTPLHNACKNNMAQNVCLLVQNGSYTDICDTDGNTPLHVSADSGSSDCCILVLMKSVKLLSLQNKSGKTPLDLAVEKGNIGCVAILRLAQLQRDEGKNTFDETFAEVLRGFSKEK</sequence>
<dbReference type="InterPro" id="IPR036770">
    <property type="entry name" value="Ankyrin_rpt-contain_sf"/>
</dbReference>
<evidence type="ECO:0000256" key="8">
    <source>
        <dbReference type="PROSITE-ProRule" id="PRU00288"/>
    </source>
</evidence>
<evidence type="ECO:0000256" key="5">
    <source>
        <dbReference type="ARBA" id="ARBA00022833"/>
    </source>
</evidence>
<keyword evidence="1" id="KW-0343">GTPase activation</keyword>
<dbReference type="GO" id="GO:0008270">
    <property type="term" value="F:zinc ion binding"/>
    <property type="evidence" value="ECO:0007669"/>
    <property type="project" value="UniProtKB-KW"/>
</dbReference>
<dbReference type="InterPro" id="IPR001849">
    <property type="entry name" value="PH_domain"/>
</dbReference>
<dbReference type="Gene3D" id="1.20.1270.60">
    <property type="entry name" value="Arfaptin homology (AH) domain/BAR domain"/>
    <property type="match status" value="1"/>
</dbReference>
<keyword evidence="6 7" id="KW-0040">ANK repeat</keyword>
<evidence type="ECO:0000256" key="6">
    <source>
        <dbReference type="ARBA" id="ARBA00023043"/>
    </source>
</evidence>
<dbReference type="FunFam" id="1.10.220.150:FF:000009">
    <property type="entry name" value="stromal membrane-associated protein 1 isoform X1"/>
    <property type="match status" value="1"/>
</dbReference>
<dbReference type="InterPro" id="IPR027267">
    <property type="entry name" value="AH/BAR_dom_sf"/>
</dbReference>
<gene>
    <name evidence="12" type="ORF">CYY_006532</name>
</gene>
<name>A0A8J4PS36_9MYCE</name>
<evidence type="ECO:0000256" key="3">
    <source>
        <dbReference type="ARBA" id="ARBA00022737"/>
    </source>
</evidence>
<dbReference type="FunFam" id="2.30.29.30:FF:000384">
    <property type="entry name" value="Uncharacterized protein, isoform A"/>
    <property type="match status" value="1"/>
</dbReference>
<comment type="caution">
    <text evidence="12">The sequence shown here is derived from an EMBL/GenBank/DDBJ whole genome shotgun (WGS) entry which is preliminary data.</text>
</comment>
<dbReference type="EMBL" id="AJWJ01000306">
    <property type="protein sequence ID" value="KAF2072156.1"/>
    <property type="molecule type" value="Genomic_DNA"/>
</dbReference>
<dbReference type="OrthoDB" id="10266696at2759"/>
<feature type="compositionally biased region" description="Low complexity" evidence="9">
    <location>
        <begin position="437"/>
        <end position="455"/>
    </location>
</feature>
<evidence type="ECO:0000313" key="12">
    <source>
        <dbReference type="EMBL" id="KAF2072156.1"/>
    </source>
</evidence>
<feature type="repeat" description="ANK" evidence="7">
    <location>
        <begin position="648"/>
        <end position="680"/>
    </location>
</feature>
<evidence type="ECO:0000256" key="1">
    <source>
        <dbReference type="ARBA" id="ARBA00022468"/>
    </source>
</evidence>
<dbReference type="GO" id="GO:0005096">
    <property type="term" value="F:GTPase activator activity"/>
    <property type="evidence" value="ECO:0007669"/>
    <property type="project" value="UniProtKB-KW"/>
</dbReference>
<evidence type="ECO:0000256" key="9">
    <source>
        <dbReference type="SAM" id="MobiDB-lite"/>
    </source>
</evidence>
<evidence type="ECO:0000259" key="11">
    <source>
        <dbReference type="PROSITE" id="PS50115"/>
    </source>
</evidence>
<dbReference type="SMART" id="SM00105">
    <property type="entry name" value="ArfGap"/>
    <property type="match status" value="1"/>
</dbReference>
<dbReference type="SMART" id="SM00233">
    <property type="entry name" value="PH"/>
    <property type="match status" value="1"/>
</dbReference>
<organism evidence="12 13">
    <name type="scientific">Polysphondylium violaceum</name>
    <dbReference type="NCBI Taxonomy" id="133409"/>
    <lineage>
        <taxon>Eukaryota</taxon>
        <taxon>Amoebozoa</taxon>
        <taxon>Evosea</taxon>
        <taxon>Eumycetozoa</taxon>
        <taxon>Dictyostelia</taxon>
        <taxon>Dictyosteliales</taxon>
        <taxon>Dictyosteliaceae</taxon>
        <taxon>Polysphondylium</taxon>
    </lineage>
</organism>
<dbReference type="SUPFAM" id="SSF57863">
    <property type="entry name" value="ArfGap/RecO-like zinc finger"/>
    <property type="match status" value="1"/>
</dbReference>
<feature type="domain" description="Arf-GAP" evidence="11">
    <location>
        <begin position="489"/>
        <end position="611"/>
    </location>
</feature>
<dbReference type="Pfam" id="PF16746">
    <property type="entry name" value="BAR_3"/>
    <property type="match status" value="1"/>
</dbReference>
<dbReference type="SUPFAM" id="SSF48403">
    <property type="entry name" value="Ankyrin repeat"/>
    <property type="match status" value="1"/>
</dbReference>
<dbReference type="Pfam" id="PF00169">
    <property type="entry name" value="PH"/>
    <property type="match status" value="1"/>
</dbReference>
<keyword evidence="2" id="KW-0479">Metal-binding</keyword>
<dbReference type="Gene3D" id="2.30.29.30">
    <property type="entry name" value="Pleckstrin-homology domain (PH domain)/Phosphotyrosine-binding domain (PTB)"/>
    <property type="match status" value="1"/>
</dbReference>
<dbReference type="PROSITE" id="PS50003">
    <property type="entry name" value="PH_DOMAIN"/>
    <property type="match status" value="1"/>
</dbReference>
<evidence type="ECO:0000256" key="7">
    <source>
        <dbReference type="PROSITE-ProRule" id="PRU00023"/>
    </source>
</evidence>
<keyword evidence="13" id="KW-1185">Reference proteome</keyword>
<dbReference type="PRINTS" id="PR00405">
    <property type="entry name" value="REVINTRACTNG"/>
</dbReference>
<accession>A0A8J4PS36</accession>
<feature type="compositionally biased region" description="Gly residues" evidence="9">
    <location>
        <begin position="465"/>
        <end position="474"/>
    </location>
</feature>
<evidence type="ECO:0000259" key="10">
    <source>
        <dbReference type="PROSITE" id="PS50003"/>
    </source>
</evidence>
<keyword evidence="5" id="KW-0862">Zinc</keyword>
<dbReference type="CDD" id="cd13250">
    <property type="entry name" value="PH_ACAP"/>
    <property type="match status" value="1"/>
</dbReference>
<keyword evidence="4 8" id="KW-0863">Zinc-finger</keyword>
<evidence type="ECO:0008006" key="14">
    <source>
        <dbReference type="Google" id="ProtNLM"/>
    </source>
</evidence>
<dbReference type="InterPro" id="IPR002110">
    <property type="entry name" value="Ankyrin_rpt"/>
</dbReference>
<evidence type="ECO:0000256" key="4">
    <source>
        <dbReference type="ARBA" id="ARBA00022771"/>
    </source>
</evidence>
<dbReference type="PROSITE" id="PS50088">
    <property type="entry name" value="ANK_REPEAT"/>
    <property type="match status" value="2"/>
</dbReference>
<dbReference type="Proteomes" id="UP000695562">
    <property type="component" value="Unassembled WGS sequence"/>
</dbReference>
<dbReference type="InterPro" id="IPR011993">
    <property type="entry name" value="PH-like_dom_sf"/>
</dbReference>
<feature type="repeat" description="ANK" evidence="7">
    <location>
        <begin position="681"/>
        <end position="714"/>
    </location>
</feature>
<dbReference type="SUPFAM" id="SSF50729">
    <property type="entry name" value="PH domain-like"/>
    <property type="match status" value="1"/>
</dbReference>
<dbReference type="GO" id="GO:0005737">
    <property type="term" value="C:cytoplasm"/>
    <property type="evidence" value="ECO:0007669"/>
    <property type="project" value="InterPro"/>
</dbReference>
<dbReference type="Pfam" id="PF01412">
    <property type="entry name" value="ArfGap"/>
    <property type="match status" value="1"/>
</dbReference>
<proteinExistence type="predicted"/>
<evidence type="ECO:0000256" key="2">
    <source>
        <dbReference type="ARBA" id="ARBA00022723"/>
    </source>
</evidence>
<dbReference type="Gene3D" id="1.10.220.150">
    <property type="entry name" value="Arf GTPase activating protein"/>
    <property type="match status" value="1"/>
</dbReference>
<dbReference type="PANTHER" id="PTHR23180:SF414">
    <property type="entry name" value="ANKYRIN REPEAT-CONTAINING PROTEIN-RELATED"/>
    <property type="match status" value="1"/>
</dbReference>
<dbReference type="SMART" id="SM00248">
    <property type="entry name" value="ANK"/>
    <property type="match status" value="3"/>
</dbReference>
<dbReference type="InterPro" id="IPR045258">
    <property type="entry name" value="ACAP1/2/3-like"/>
</dbReference>
<feature type="compositionally biased region" description="Low complexity" evidence="9">
    <location>
        <begin position="403"/>
        <end position="418"/>
    </location>
</feature>
<dbReference type="PROSITE" id="PS50115">
    <property type="entry name" value="ARFGAP"/>
    <property type="match status" value="1"/>
</dbReference>
<evidence type="ECO:0000313" key="13">
    <source>
        <dbReference type="Proteomes" id="UP000695562"/>
    </source>
</evidence>
<reference evidence="12" key="1">
    <citation type="submission" date="2020-01" db="EMBL/GenBank/DDBJ databases">
        <title>Development of genomics and gene disruption for Polysphondylium violaceum indicates a role for the polyketide synthase stlB in stalk morphogenesis.</title>
        <authorList>
            <person name="Narita B."/>
            <person name="Kawabe Y."/>
            <person name="Kin K."/>
            <person name="Saito T."/>
            <person name="Gibbs R."/>
            <person name="Kuspa A."/>
            <person name="Muzny D."/>
            <person name="Queller D."/>
            <person name="Richards S."/>
            <person name="Strassman J."/>
            <person name="Sucgang R."/>
            <person name="Worley K."/>
            <person name="Schaap P."/>
        </authorList>
    </citation>
    <scope>NUCLEOTIDE SEQUENCE</scope>
    <source>
        <strain evidence="12">QSvi11</strain>
    </source>
</reference>
<dbReference type="CDD" id="cd08204">
    <property type="entry name" value="ArfGap"/>
    <property type="match status" value="1"/>
</dbReference>
<dbReference type="PANTHER" id="PTHR23180">
    <property type="entry name" value="CENTAURIN/ARF"/>
    <property type="match status" value="1"/>
</dbReference>
<dbReference type="Gene3D" id="1.25.40.20">
    <property type="entry name" value="Ankyrin repeat-containing domain"/>
    <property type="match status" value="1"/>
</dbReference>
<dbReference type="Pfam" id="PF12796">
    <property type="entry name" value="Ank_2"/>
    <property type="match status" value="1"/>
</dbReference>
<dbReference type="InterPro" id="IPR038508">
    <property type="entry name" value="ArfGAP_dom_sf"/>
</dbReference>
<keyword evidence="3" id="KW-0677">Repeat</keyword>